<evidence type="ECO:0000313" key="1">
    <source>
        <dbReference type="Proteomes" id="UP000887579"/>
    </source>
</evidence>
<proteinExistence type="predicted"/>
<dbReference type="WBParaSite" id="ES5_v2.g24474.t1">
    <property type="protein sequence ID" value="ES5_v2.g24474.t1"/>
    <property type="gene ID" value="ES5_v2.g24474"/>
</dbReference>
<accession>A0AC34G461</accession>
<protein>
    <submittedName>
        <fullName evidence="2">Carboxylesterase type B domain-containing protein</fullName>
    </submittedName>
</protein>
<organism evidence="1 2">
    <name type="scientific">Panagrolaimus sp. ES5</name>
    <dbReference type="NCBI Taxonomy" id="591445"/>
    <lineage>
        <taxon>Eukaryota</taxon>
        <taxon>Metazoa</taxon>
        <taxon>Ecdysozoa</taxon>
        <taxon>Nematoda</taxon>
        <taxon>Chromadorea</taxon>
        <taxon>Rhabditida</taxon>
        <taxon>Tylenchina</taxon>
        <taxon>Panagrolaimomorpha</taxon>
        <taxon>Panagrolaimoidea</taxon>
        <taxon>Panagrolaimidae</taxon>
        <taxon>Panagrolaimus</taxon>
    </lineage>
</organism>
<dbReference type="Proteomes" id="UP000887579">
    <property type="component" value="Unplaced"/>
</dbReference>
<reference evidence="2" key="1">
    <citation type="submission" date="2022-11" db="UniProtKB">
        <authorList>
            <consortium name="WormBaseParasite"/>
        </authorList>
    </citation>
    <scope>IDENTIFICATION</scope>
</reference>
<evidence type="ECO:0000313" key="2">
    <source>
        <dbReference type="WBParaSite" id="ES5_v2.g24474.t1"/>
    </source>
</evidence>
<name>A0AC34G461_9BILA</name>
<sequence length="111" mass="12502">MSGSSNHRLELNPKTSDYSLQLANVLNCTYNTKECLKTKTATEIQDAMAFVLKYLFDGDGTASIGFWPRVDGDLIPNISYEKLIQKAPKRDVMIGINSQDFYVFGKYILNP</sequence>